<dbReference type="Pfam" id="PF00361">
    <property type="entry name" value="Proton_antipo_M"/>
    <property type="match status" value="1"/>
</dbReference>
<keyword evidence="2" id="KW-0813">Transport</keyword>
<feature type="transmembrane region" description="Helical" evidence="10">
    <location>
        <begin position="27"/>
        <end position="46"/>
    </location>
</feature>
<dbReference type="AlphaFoldDB" id="K2KAR2"/>
<feature type="transmembrane region" description="Helical" evidence="10">
    <location>
        <begin position="650"/>
        <end position="672"/>
    </location>
</feature>
<dbReference type="Proteomes" id="UP000014115">
    <property type="component" value="Unassembled WGS sequence"/>
</dbReference>
<sequence length="929" mass="101067">MSLLLILLLPLVGTALPLLMRQTSRAAITWSALLPTLAALSLLLYSAPQTLAGQTPQFLFPWLSNLGLDIALRLDGLSLLFAGLILGIGVLIIAYAHYYLSSKDDVPRFYTSLLLFMAAMLGIAMADNLLFMWVFWELTSLSSFLLIGYWYHSSDARRGARMALAVTGGGGLALLAGILLLGHIVGSYQVDDVISAAAEIREHALYVPILLLVLLGAFTKSAQFPFQFWLPHAMAAPTPVSAYLHSATMVKAGIFLMARLHPVLAGSEWWFYIVTLTGLVTLLVGAYFAILKHDLKGLLAFSTISHLGLITMLLGIGSQVAVVTALFHIINHATFKASLFMIAGIIDHESGTRDMRKLNGLLSYMPITATVAMVAAASMAGIPPFNGFLSKEMFFDASVQQHLFGGLSWALPALATLGAMLSVAYSIRFIHDVFFNGEPKDLPKTPHDPPRMMLLPVFILVLLCIAIGLLPMTLVQGVLMQAVAAVTLRLPELDIALWHGFNMPLLMSAIALVGGAVIYLSRHHLFSFNRQFDAIDAKQLFEHAVQRSTDRASAFFERFDTGSLQRYLALIFVTVLLMLIPAVAEINFLGGSRPQLPIDMVSMVGAILLVVGAMGVAIFHRQRLTALLMLSVVGLMVSLAFAHFSAPDLAMTQLIVEVVSILLMILALFFMPQRTARASSGHRVARDVIIASGIGGLVASLNYAILTRPFESISDFFLANAKTGGGGTNVVNVILVDFRGFDTLGEITVLAIAAAGIHKLLNKLRPFMPSSDVDGRPWHRIRHPLMLTTVARMLLPMALIVGVYIFMRGHNLPGGGFIAGLITASAMILQYMASGVDWVKARFDLNYQSLMSVGVLIATLTGLGSWVFDKPFLTSWFTYLEWPLVGKFEFATALLFDLGVYLTVIGATMMILANFGKMTTRHRPTQEGN</sequence>
<feature type="transmembrane region" description="Helical" evidence="10">
    <location>
        <begin position="163"/>
        <end position="185"/>
    </location>
</feature>
<feature type="transmembrane region" description="Helical" evidence="10">
    <location>
        <begin position="684"/>
        <end position="706"/>
    </location>
</feature>
<dbReference type="Pfam" id="PF13244">
    <property type="entry name" value="MbhD"/>
    <property type="match status" value="1"/>
</dbReference>
<feature type="transmembrane region" description="Helical" evidence="10">
    <location>
        <begin position="812"/>
        <end position="833"/>
    </location>
</feature>
<evidence type="ECO:0000256" key="5">
    <source>
        <dbReference type="ARBA" id="ARBA00022692"/>
    </source>
</evidence>
<evidence type="ECO:0000256" key="1">
    <source>
        <dbReference type="ARBA" id="ARBA00004651"/>
    </source>
</evidence>
<feature type="transmembrane region" description="Helical" evidence="10">
    <location>
        <begin position="626"/>
        <end position="644"/>
    </location>
</feature>
<proteinExistence type="predicted"/>
<dbReference type="PRINTS" id="PR01434">
    <property type="entry name" value="NADHDHGNASE5"/>
</dbReference>
<evidence type="ECO:0000259" key="11">
    <source>
        <dbReference type="Pfam" id="PF00361"/>
    </source>
</evidence>
<dbReference type="Pfam" id="PF00662">
    <property type="entry name" value="Proton_antipo_N"/>
    <property type="match status" value="1"/>
</dbReference>
<dbReference type="EMBL" id="AMRG01000008">
    <property type="protein sequence ID" value="EKE83627.1"/>
    <property type="molecule type" value="Genomic_DNA"/>
</dbReference>
<dbReference type="GO" id="GO:0005886">
    <property type="term" value="C:plasma membrane"/>
    <property type="evidence" value="ECO:0007669"/>
    <property type="project" value="UniProtKB-SubCell"/>
</dbReference>
<feature type="domain" description="MrpA C-terminal/MbhD" evidence="14">
    <location>
        <begin position="608"/>
        <end position="673"/>
    </location>
</feature>
<evidence type="ECO:0000256" key="3">
    <source>
        <dbReference type="ARBA" id="ARBA00022449"/>
    </source>
</evidence>
<feature type="transmembrane region" description="Helical" evidence="10">
    <location>
        <begin position="785"/>
        <end position="806"/>
    </location>
</feature>
<comment type="caution">
    <text evidence="16">The sequence shown here is derived from an EMBL/GenBank/DDBJ whole genome shotgun (WGS) entry which is preliminary data.</text>
</comment>
<evidence type="ECO:0000259" key="14">
    <source>
        <dbReference type="Pfam" id="PF13244"/>
    </source>
</evidence>
<evidence type="ECO:0000256" key="2">
    <source>
        <dbReference type="ARBA" id="ARBA00022448"/>
    </source>
</evidence>
<dbReference type="InterPro" id="IPR025383">
    <property type="entry name" value="MrpA_C/MbhD"/>
</dbReference>
<feature type="transmembrane region" description="Helical" evidence="10">
    <location>
        <begin position="600"/>
        <end position="619"/>
    </location>
</feature>
<feature type="transmembrane region" description="Helical" evidence="10">
    <location>
        <begin position="242"/>
        <end position="263"/>
    </location>
</feature>
<dbReference type="OrthoDB" id="9811798at2"/>
<keyword evidence="6 10" id="KW-1133">Transmembrane helix</keyword>
<feature type="domain" description="NADH-Ubiquinone oxidoreductase (complex I) chain 5 N-terminal" evidence="12">
    <location>
        <begin position="64"/>
        <end position="110"/>
    </location>
</feature>
<evidence type="ECO:0000259" key="13">
    <source>
        <dbReference type="Pfam" id="PF04039"/>
    </source>
</evidence>
<dbReference type="PANTHER" id="PTHR43373">
    <property type="entry name" value="NA(+)/H(+) ANTIPORTER SUBUNIT"/>
    <property type="match status" value="1"/>
</dbReference>
<keyword evidence="5 9" id="KW-0812">Transmembrane</keyword>
<feature type="transmembrane region" description="Helical" evidence="10">
    <location>
        <begin position="888"/>
        <end position="913"/>
    </location>
</feature>
<feature type="transmembrane region" description="Helical" evidence="10">
    <location>
        <begin position="452"/>
        <end position="475"/>
    </location>
</feature>
<dbReference type="InterPro" id="IPR001516">
    <property type="entry name" value="Proton_antipo_N"/>
</dbReference>
<evidence type="ECO:0000313" key="16">
    <source>
        <dbReference type="EMBL" id="EKE83627.1"/>
    </source>
</evidence>
<feature type="transmembrane region" description="Helical" evidence="10">
    <location>
        <begin position="567"/>
        <end position="588"/>
    </location>
</feature>
<protein>
    <submittedName>
        <fullName evidence="16">Monovalent cation/H+ antiporter subunit A</fullName>
    </submittedName>
</protein>
<evidence type="ECO:0000256" key="7">
    <source>
        <dbReference type="ARBA" id="ARBA00023065"/>
    </source>
</evidence>
<keyword evidence="4" id="KW-1003">Cell membrane</keyword>
<dbReference type="PANTHER" id="PTHR43373:SF1">
    <property type="entry name" value="NA(+)_H(+) ANTIPORTER SUBUNIT A"/>
    <property type="match status" value="1"/>
</dbReference>
<dbReference type="RefSeq" id="WP_008488653.1">
    <property type="nucleotide sequence ID" value="NZ_AMRG01000008.1"/>
</dbReference>
<feature type="transmembrane region" description="Helical" evidence="10">
    <location>
        <begin position="132"/>
        <end position="151"/>
    </location>
</feature>
<feature type="transmembrane region" description="Helical" evidence="10">
    <location>
        <begin position="495"/>
        <end position="520"/>
    </location>
</feature>
<gene>
    <name evidence="16" type="ORF">A10D4_07260</name>
</gene>
<evidence type="ECO:0000256" key="4">
    <source>
        <dbReference type="ARBA" id="ARBA00022475"/>
    </source>
</evidence>
<dbReference type="InterPro" id="IPR046806">
    <property type="entry name" value="MrpA_C/MbhE"/>
</dbReference>
<evidence type="ECO:0000256" key="10">
    <source>
        <dbReference type="SAM" id="Phobius"/>
    </source>
</evidence>
<keyword evidence="3" id="KW-0050">Antiport</keyword>
<feature type="transmembrane region" description="Helical" evidence="10">
    <location>
        <begin position="845"/>
        <end position="868"/>
    </location>
</feature>
<dbReference type="InterPro" id="IPR050616">
    <property type="entry name" value="CPA3_Na-H_Antiporter_A"/>
</dbReference>
<evidence type="ECO:0000256" key="8">
    <source>
        <dbReference type="ARBA" id="ARBA00023136"/>
    </source>
</evidence>
<accession>K2KAR2</accession>
<dbReference type="PATRIC" id="fig|740709.3.peg.1476"/>
<dbReference type="GO" id="GO:0015297">
    <property type="term" value="F:antiporter activity"/>
    <property type="evidence" value="ECO:0007669"/>
    <property type="project" value="UniProtKB-KW"/>
</dbReference>
<dbReference type="eggNOG" id="COG1009">
    <property type="taxonomic scope" value="Bacteria"/>
</dbReference>
<evidence type="ECO:0000259" key="12">
    <source>
        <dbReference type="Pfam" id="PF00662"/>
    </source>
</evidence>
<dbReference type="GO" id="GO:0006811">
    <property type="term" value="P:monoatomic ion transport"/>
    <property type="evidence" value="ECO:0007669"/>
    <property type="project" value="UniProtKB-KW"/>
</dbReference>
<feature type="transmembrane region" description="Helical" evidence="10">
    <location>
        <begin position="367"/>
        <end position="389"/>
    </location>
</feature>
<keyword evidence="17" id="KW-1185">Reference proteome</keyword>
<evidence type="ECO:0000259" key="15">
    <source>
        <dbReference type="Pfam" id="PF20501"/>
    </source>
</evidence>
<reference evidence="16 17" key="1">
    <citation type="journal article" date="2012" name="J. Bacteriol.">
        <title>Genome Sequence of Idiomarina xiamenensis Type Strain 10-D-4.</title>
        <authorList>
            <person name="Lai Q."/>
            <person name="Wang L."/>
            <person name="Wang W."/>
            <person name="Shao Z."/>
        </authorList>
    </citation>
    <scope>NUCLEOTIDE SEQUENCE [LARGE SCALE GENOMIC DNA]</scope>
    <source>
        <strain evidence="16 17">10-D-4</strain>
    </source>
</reference>
<feature type="transmembrane region" description="Helical" evidence="10">
    <location>
        <begin position="409"/>
        <end position="431"/>
    </location>
</feature>
<evidence type="ECO:0000313" key="17">
    <source>
        <dbReference type="Proteomes" id="UP000014115"/>
    </source>
</evidence>
<feature type="transmembrane region" description="Helical" evidence="10">
    <location>
        <begin position="743"/>
        <end position="761"/>
    </location>
</feature>
<feature type="transmembrane region" description="Helical" evidence="10">
    <location>
        <begin position="109"/>
        <end position="126"/>
    </location>
</feature>
<dbReference type="InterPro" id="IPR007182">
    <property type="entry name" value="MnhB"/>
</dbReference>
<feature type="domain" description="NADH:quinone oxidoreductase/Mrp antiporter transmembrane" evidence="11">
    <location>
        <begin position="126"/>
        <end position="404"/>
    </location>
</feature>
<feature type="transmembrane region" description="Helical" evidence="10">
    <location>
        <begin position="269"/>
        <end position="290"/>
    </location>
</feature>
<dbReference type="InterPro" id="IPR001750">
    <property type="entry name" value="ND/Mrp_TM"/>
</dbReference>
<dbReference type="NCBIfam" id="NF009288">
    <property type="entry name" value="PRK12648.1"/>
    <property type="match status" value="1"/>
</dbReference>
<feature type="domain" description="Na+/H+ antiporter MnhB subunit-related protein" evidence="13">
    <location>
        <begin position="786"/>
        <end position="910"/>
    </location>
</feature>
<feature type="transmembrane region" description="Helical" evidence="10">
    <location>
        <begin position="205"/>
        <end position="230"/>
    </location>
</feature>
<feature type="transmembrane region" description="Helical" evidence="10">
    <location>
        <begin position="80"/>
        <end position="100"/>
    </location>
</feature>
<dbReference type="eggNOG" id="COG2111">
    <property type="taxonomic scope" value="Bacteria"/>
</dbReference>
<feature type="transmembrane region" description="Helical" evidence="10">
    <location>
        <begin position="297"/>
        <end position="316"/>
    </location>
</feature>
<name>K2KAR2_9GAMM</name>
<feature type="transmembrane region" description="Helical" evidence="10">
    <location>
        <begin position="322"/>
        <end position="346"/>
    </location>
</feature>
<keyword evidence="7" id="KW-0406">Ion transport</keyword>
<dbReference type="STRING" id="740709.A10D4_07260"/>
<comment type="subcellular location">
    <subcellularLocation>
        <location evidence="1">Cell membrane</location>
        <topology evidence="1">Multi-pass membrane protein</topology>
    </subcellularLocation>
    <subcellularLocation>
        <location evidence="9">Membrane</location>
        <topology evidence="9">Multi-pass membrane protein</topology>
    </subcellularLocation>
</comment>
<dbReference type="Pfam" id="PF04039">
    <property type="entry name" value="MnhB"/>
    <property type="match status" value="1"/>
</dbReference>
<evidence type="ECO:0000256" key="6">
    <source>
        <dbReference type="ARBA" id="ARBA00022989"/>
    </source>
</evidence>
<evidence type="ECO:0000256" key="9">
    <source>
        <dbReference type="RuleBase" id="RU000320"/>
    </source>
</evidence>
<feature type="domain" description="MrpA C-terminal/MbhE" evidence="15">
    <location>
        <begin position="683"/>
        <end position="770"/>
    </location>
</feature>
<dbReference type="Pfam" id="PF20501">
    <property type="entry name" value="MbhE"/>
    <property type="match status" value="1"/>
</dbReference>
<organism evidence="16 17">
    <name type="scientific">Idiomarina xiamenensis 10-D-4</name>
    <dbReference type="NCBI Taxonomy" id="740709"/>
    <lineage>
        <taxon>Bacteria</taxon>
        <taxon>Pseudomonadati</taxon>
        <taxon>Pseudomonadota</taxon>
        <taxon>Gammaproteobacteria</taxon>
        <taxon>Alteromonadales</taxon>
        <taxon>Idiomarinaceae</taxon>
        <taxon>Idiomarina</taxon>
    </lineage>
</organism>
<keyword evidence="8 10" id="KW-0472">Membrane</keyword>